<feature type="coiled-coil region" evidence="1">
    <location>
        <begin position="81"/>
        <end position="108"/>
    </location>
</feature>
<keyword evidence="1" id="KW-0175">Coiled coil</keyword>
<gene>
    <name evidence="2" type="ORF">ACFSTF_03925</name>
</gene>
<dbReference type="Proteomes" id="UP001597458">
    <property type="component" value="Unassembled WGS sequence"/>
</dbReference>
<proteinExistence type="predicted"/>
<accession>A0ABW5PNM8</accession>
<evidence type="ECO:0000313" key="3">
    <source>
        <dbReference type="Proteomes" id="UP001597458"/>
    </source>
</evidence>
<name>A0ABW5PNM8_9BACI</name>
<protein>
    <submittedName>
        <fullName evidence="2">Uncharacterized protein</fullName>
    </submittedName>
</protein>
<feature type="coiled-coil region" evidence="1">
    <location>
        <begin position="19"/>
        <end position="53"/>
    </location>
</feature>
<comment type="caution">
    <text evidence="2">The sequence shown here is derived from an EMBL/GenBank/DDBJ whole genome shotgun (WGS) entry which is preliminary data.</text>
</comment>
<dbReference type="RefSeq" id="WP_141189883.1">
    <property type="nucleotide sequence ID" value="NZ_JBHUMR010000007.1"/>
</dbReference>
<evidence type="ECO:0000256" key="1">
    <source>
        <dbReference type="SAM" id="Coils"/>
    </source>
</evidence>
<organism evidence="2 3">
    <name type="scientific">Terrilactibacillus laevilacticus</name>
    <dbReference type="NCBI Taxonomy" id="1380157"/>
    <lineage>
        <taxon>Bacteria</taxon>
        <taxon>Bacillati</taxon>
        <taxon>Bacillota</taxon>
        <taxon>Bacilli</taxon>
        <taxon>Bacillales</taxon>
        <taxon>Bacillaceae</taxon>
        <taxon>Terrilactibacillus</taxon>
    </lineage>
</organism>
<keyword evidence="3" id="KW-1185">Reference proteome</keyword>
<evidence type="ECO:0000313" key="2">
    <source>
        <dbReference type="EMBL" id="MFD2616464.1"/>
    </source>
</evidence>
<sequence length="132" mass="15466">MILHKDLDTHYQRPVISHLALLEHIKMSKKQEIEDIKNKISQYQNKKKAEEAFYNTLSPIRKFFAGRPPCHHLAVEHIVHVKERSKQIDALNQQILELDRAIKLLSNGASLNHIEFSSKIDEEIRLYTKSED</sequence>
<dbReference type="EMBL" id="JBHUMR010000007">
    <property type="protein sequence ID" value="MFD2616464.1"/>
    <property type="molecule type" value="Genomic_DNA"/>
</dbReference>
<reference evidence="3" key="1">
    <citation type="journal article" date="2019" name="Int. J. Syst. Evol. Microbiol.">
        <title>The Global Catalogue of Microorganisms (GCM) 10K type strain sequencing project: providing services to taxonomists for standard genome sequencing and annotation.</title>
        <authorList>
            <consortium name="The Broad Institute Genomics Platform"/>
            <consortium name="The Broad Institute Genome Sequencing Center for Infectious Disease"/>
            <person name="Wu L."/>
            <person name="Ma J."/>
        </authorList>
    </citation>
    <scope>NUCLEOTIDE SEQUENCE [LARGE SCALE GENOMIC DNA]</scope>
    <source>
        <strain evidence="3">TISTR 2241</strain>
    </source>
</reference>